<protein>
    <submittedName>
        <fullName evidence="1">Uncharacterized protein</fullName>
    </submittedName>
</protein>
<comment type="caution">
    <text evidence="1">The sequence shown here is derived from an EMBL/GenBank/DDBJ whole genome shotgun (WGS) entry which is preliminary data.</text>
</comment>
<dbReference type="AlphaFoldDB" id="A0ABD2KIK0"/>
<name>A0ABD2KIK0_9BILA</name>
<evidence type="ECO:0000313" key="1">
    <source>
        <dbReference type="EMBL" id="KAL3102673.1"/>
    </source>
</evidence>
<reference evidence="1 2" key="1">
    <citation type="submission" date="2024-10" db="EMBL/GenBank/DDBJ databases">
        <authorList>
            <person name="Kim D."/>
        </authorList>
    </citation>
    <scope>NUCLEOTIDE SEQUENCE [LARGE SCALE GENOMIC DNA]</scope>
    <source>
        <strain evidence="1">BH-2024</strain>
    </source>
</reference>
<keyword evidence="2" id="KW-1185">Reference proteome</keyword>
<dbReference type="EMBL" id="JBICBT010000750">
    <property type="protein sequence ID" value="KAL3102673.1"/>
    <property type="molecule type" value="Genomic_DNA"/>
</dbReference>
<evidence type="ECO:0000313" key="2">
    <source>
        <dbReference type="Proteomes" id="UP001620626"/>
    </source>
</evidence>
<organism evidence="1 2">
    <name type="scientific">Heterodera trifolii</name>
    <dbReference type="NCBI Taxonomy" id="157864"/>
    <lineage>
        <taxon>Eukaryota</taxon>
        <taxon>Metazoa</taxon>
        <taxon>Ecdysozoa</taxon>
        <taxon>Nematoda</taxon>
        <taxon>Chromadorea</taxon>
        <taxon>Rhabditida</taxon>
        <taxon>Tylenchina</taxon>
        <taxon>Tylenchomorpha</taxon>
        <taxon>Tylenchoidea</taxon>
        <taxon>Heteroderidae</taxon>
        <taxon>Heteroderinae</taxon>
        <taxon>Heterodera</taxon>
    </lineage>
</organism>
<dbReference type="Proteomes" id="UP001620626">
    <property type="component" value="Unassembled WGS sequence"/>
</dbReference>
<accession>A0ABD2KIK0</accession>
<proteinExistence type="predicted"/>
<sequence length="143" mass="15131">MGCLFDRVVCDVACGGTDRLSETGTWWNRVRLGGGGPIPAEEWAKPWPKGRGALFRLLFPSSSPPSIHPAALWWKNGPAAAGKEEHAVIKNDVAPGGTNHGLSRTNILLENNGGAELQKESESSSAAVVGHKCAAGPIRPGWR</sequence>
<gene>
    <name evidence="1" type="ORF">niasHT_027761</name>
</gene>